<dbReference type="Proteomes" id="UP001139293">
    <property type="component" value="Unassembled WGS sequence"/>
</dbReference>
<organism evidence="4 5">
    <name type="scientific">Shewanella pneumatophori</name>
    <dbReference type="NCBI Taxonomy" id="314092"/>
    <lineage>
        <taxon>Bacteria</taxon>
        <taxon>Pseudomonadati</taxon>
        <taxon>Pseudomonadota</taxon>
        <taxon>Gammaproteobacteria</taxon>
        <taxon>Alteromonadales</taxon>
        <taxon>Shewanellaceae</taxon>
        <taxon>Shewanella</taxon>
    </lineage>
</organism>
<comment type="similarity">
    <text evidence="1">Belongs to the HypE family.</text>
</comment>
<dbReference type="CDD" id="cd02197">
    <property type="entry name" value="HypE"/>
    <property type="match status" value="1"/>
</dbReference>
<dbReference type="InterPro" id="IPR016188">
    <property type="entry name" value="PurM-like_N"/>
</dbReference>
<evidence type="ECO:0000259" key="2">
    <source>
        <dbReference type="Pfam" id="PF00586"/>
    </source>
</evidence>
<dbReference type="Gene3D" id="3.90.650.10">
    <property type="entry name" value="PurM-like C-terminal domain"/>
    <property type="match status" value="1"/>
</dbReference>
<accession>A0A9X1ZCR8</accession>
<dbReference type="InterPro" id="IPR036676">
    <property type="entry name" value="PurM-like_C_sf"/>
</dbReference>
<evidence type="ECO:0000256" key="1">
    <source>
        <dbReference type="ARBA" id="ARBA00006243"/>
    </source>
</evidence>
<comment type="caution">
    <text evidence="4">The sequence shown here is derived from an EMBL/GenBank/DDBJ whole genome shotgun (WGS) entry which is preliminary data.</text>
</comment>
<dbReference type="Gene3D" id="3.30.1330.10">
    <property type="entry name" value="PurM-like, N-terminal domain"/>
    <property type="match status" value="1"/>
</dbReference>
<keyword evidence="5" id="KW-1185">Reference proteome</keyword>
<proteinExistence type="inferred from homology"/>
<evidence type="ECO:0000313" key="5">
    <source>
        <dbReference type="Proteomes" id="UP001139293"/>
    </source>
</evidence>
<dbReference type="EMBL" id="JAKILB010000001">
    <property type="protein sequence ID" value="MCL1137392.1"/>
    <property type="molecule type" value="Genomic_DNA"/>
</dbReference>
<feature type="domain" description="PurM-like C-terminal" evidence="3">
    <location>
        <begin position="164"/>
        <end position="310"/>
    </location>
</feature>
<dbReference type="PIRSF" id="PIRSF005644">
    <property type="entry name" value="Hdrgns_mtr_HypE"/>
    <property type="match status" value="1"/>
</dbReference>
<dbReference type="Pfam" id="PF02769">
    <property type="entry name" value="AIRS_C"/>
    <property type="match status" value="1"/>
</dbReference>
<dbReference type="PANTHER" id="PTHR30303">
    <property type="entry name" value="HYDROGENASE ISOENZYMES FORMATION PROTEIN HYPE"/>
    <property type="match status" value="1"/>
</dbReference>
<dbReference type="PANTHER" id="PTHR30303:SF0">
    <property type="entry name" value="CARBAMOYL DEHYDRATASE HYPE"/>
    <property type="match status" value="1"/>
</dbReference>
<dbReference type="NCBIfam" id="TIGR02124">
    <property type="entry name" value="hypE"/>
    <property type="match status" value="1"/>
</dbReference>
<sequence length="351" mass="37659">MNSVTNDKVIQLSHGGGGKEMNRLIKDIFFNAFDNAILQNEEDAAVLHFDGNIAFTTDSFTVAPIFFAGGDIGKLAVAGTVNDLAMMGAEPQYLSCSVIIEEGFEIEKLKTIVASMARELKKSNTRIVCGDTKVVPKGCADGLFINTSGVGRILKPKISVKNLEAGDCIIVSRDIGRHGAAILMAREGLALESELSSDCANLWPIVEQLIAANVDIHAMRDATRGGLSAVLNEWAKASNVCIEVKEEAVPVSDEVKGLCELYGFEPFDLANEGTFIVAVPDDNAEKALSVMQQFCHCQSASIIGQVTADKVTADSNNAKENSQQGKVILHTPWGSARYLDVPQGELLPRIC</sequence>
<name>A0A9X1ZCR8_9GAMM</name>
<dbReference type="RefSeq" id="WP_248948397.1">
    <property type="nucleotide sequence ID" value="NZ_JAKILB010000001.1"/>
</dbReference>
<protein>
    <submittedName>
        <fullName evidence="4">Hydrogenase expression/formation protein HypE</fullName>
    </submittedName>
</protein>
<dbReference type="Pfam" id="PF00586">
    <property type="entry name" value="AIRS"/>
    <property type="match status" value="1"/>
</dbReference>
<dbReference type="SUPFAM" id="SSF55326">
    <property type="entry name" value="PurM N-terminal domain-like"/>
    <property type="match status" value="1"/>
</dbReference>
<reference evidence="4" key="1">
    <citation type="submission" date="2022-01" db="EMBL/GenBank/DDBJ databases">
        <title>Whole genome-based taxonomy of the Shewanellaceae.</title>
        <authorList>
            <person name="Martin-Rodriguez A.J."/>
        </authorList>
    </citation>
    <scope>NUCLEOTIDE SEQUENCE</scope>
    <source>
        <strain evidence="4">KCTC 23973</strain>
    </source>
</reference>
<evidence type="ECO:0000259" key="3">
    <source>
        <dbReference type="Pfam" id="PF02769"/>
    </source>
</evidence>
<dbReference type="InterPro" id="IPR011854">
    <property type="entry name" value="HypE"/>
</dbReference>
<dbReference type="InterPro" id="IPR036921">
    <property type="entry name" value="PurM-like_N_sf"/>
</dbReference>
<dbReference type="SUPFAM" id="SSF56042">
    <property type="entry name" value="PurM C-terminal domain-like"/>
    <property type="match status" value="1"/>
</dbReference>
<feature type="domain" description="PurM-like N-terminal" evidence="2">
    <location>
        <begin position="42"/>
        <end position="153"/>
    </location>
</feature>
<evidence type="ECO:0000313" key="4">
    <source>
        <dbReference type="EMBL" id="MCL1137392.1"/>
    </source>
</evidence>
<dbReference type="AlphaFoldDB" id="A0A9X1ZCR8"/>
<gene>
    <name evidence="4" type="primary">hypE</name>
    <name evidence="4" type="ORF">L2740_02295</name>
</gene>
<dbReference type="InterPro" id="IPR010918">
    <property type="entry name" value="PurM-like_C_dom"/>
</dbReference>
<dbReference type="GO" id="GO:0051604">
    <property type="term" value="P:protein maturation"/>
    <property type="evidence" value="ECO:0007669"/>
    <property type="project" value="TreeGrafter"/>
</dbReference>